<name>A0A976YCJ0_9CAUD</name>
<dbReference type="EMBL" id="ON724010">
    <property type="protein sequence ID" value="UVF60427.1"/>
    <property type="molecule type" value="Genomic_DNA"/>
</dbReference>
<proteinExistence type="predicted"/>
<evidence type="ECO:0000313" key="1">
    <source>
        <dbReference type="EMBL" id="UVF60427.1"/>
    </source>
</evidence>
<dbReference type="RefSeq" id="YP_010755027.1">
    <property type="nucleotide sequence ID" value="NC_073467.1"/>
</dbReference>
<dbReference type="KEGG" id="vg:80019634"/>
<organism evidence="1 2">
    <name type="scientific">Microbacterium phage PineapplePizza</name>
    <dbReference type="NCBI Taxonomy" id="2927268"/>
    <lineage>
        <taxon>Viruses</taxon>
        <taxon>Duplodnaviria</taxon>
        <taxon>Heunggongvirae</taxon>
        <taxon>Uroviricota</taxon>
        <taxon>Caudoviricetes</taxon>
        <taxon>Amherstvirus</taxon>
        <taxon>Amherstvirus pineapplepizza</taxon>
    </lineage>
</organism>
<reference evidence="1" key="1">
    <citation type="submission" date="2022-06" db="EMBL/GenBank/DDBJ databases">
        <authorList>
            <person name="Butura J."/>
            <person name="LaBianca K."/>
            <person name="McKnight A."/>
            <person name="Pan K."/>
            <person name="Whelan S."/>
            <person name="Laramee A."/>
            <person name="Rocheleau J.M."/>
            <person name="Chien P."/>
            <person name="Garlena R.A."/>
            <person name="Russell D.A."/>
            <person name="Jacobs-Sera D."/>
            <person name="Hatfull G.F."/>
        </authorList>
    </citation>
    <scope>NUCLEOTIDE SEQUENCE</scope>
</reference>
<dbReference type="GeneID" id="80019634"/>
<gene>
    <name evidence="1" type="primary">19</name>
    <name evidence="1" type="ORF">SEA_PINEAPPLEPIZZA_19</name>
</gene>
<evidence type="ECO:0000313" key="2">
    <source>
        <dbReference type="Proteomes" id="UP001059969"/>
    </source>
</evidence>
<accession>A0A976YCJ0</accession>
<dbReference type="Proteomes" id="UP001059969">
    <property type="component" value="Segment"/>
</dbReference>
<sequence>MRYIIISPWGFATAKANGKTLTFRSHAKAVKWAKKNISPDLLATFPYRVTTAYRDLLTGKWFHADTLGNGILIGTKPRYARGRA</sequence>
<protein>
    <submittedName>
        <fullName evidence="1">Uncharacterized protein</fullName>
    </submittedName>
</protein>
<keyword evidence="2" id="KW-1185">Reference proteome</keyword>